<dbReference type="InterPro" id="IPR000086">
    <property type="entry name" value="NUDIX_hydrolase_dom"/>
</dbReference>
<evidence type="ECO:0000256" key="2">
    <source>
        <dbReference type="ARBA" id="ARBA00022801"/>
    </source>
</evidence>
<proteinExistence type="predicted"/>
<dbReference type="Gene3D" id="6.10.250.1120">
    <property type="match status" value="1"/>
</dbReference>
<dbReference type="Proteomes" id="UP000215144">
    <property type="component" value="Chromosome 1"/>
</dbReference>
<dbReference type="KEGG" id="saco:SAME_00952"/>
<reference evidence="4 5" key="1">
    <citation type="submission" date="2017-06" db="EMBL/GenBank/DDBJ databases">
        <authorList>
            <consortium name="Pathogen Informatics"/>
        </authorList>
    </citation>
    <scope>NUCLEOTIDE SEQUENCE [LARGE SCALE GENOMIC DNA]</scope>
    <source>
        <strain evidence="4 5">NCTC11291</strain>
    </source>
</reference>
<keyword evidence="2" id="KW-0378">Hydrolase</keyword>
<dbReference type="InterPro" id="IPR015797">
    <property type="entry name" value="NUDIX_hydrolase-like_dom_sf"/>
</dbReference>
<protein>
    <submittedName>
        <fullName evidence="4">ADP-ribose pyrophosphatase</fullName>
    </submittedName>
</protein>
<feature type="domain" description="Nudix hydrolase" evidence="3">
    <location>
        <begin position="67"/>
        <end position="192"/>
    </location>
</feature>
<dbReference type="AlphaFoldDB" id="A0A239WXM8"/>
<comment type="cofactor">
    <cofactor evidence="1">
        <name>Mg(2+)</name>
        <dbReference type="ChEBI" id="CHEBI:18420"/>
    </cofactor>
</comment>
<dbReference type="SUPFAM" id="SSF55811">
    <property type="entry name" value="Nudix"/>
    <property type="match status" value="1"/>
</dbReference>
<dbReference type="GO" id="GO:0016787">
    <property type="term" value="F:hydrolase activity"/>
    <property type="evidence" value="ECO:0007669"/>
    <property type="project" value="UniProtKB-KW"/>
</dbReference>
<dbReference type="Gene3D" id="3.90.79.10">
    <property type="entry name" value="Nucleoside Triphosphate Pyrophosphohydrolase"/>
    <property type="match status" value="1"/>
</dbReference>
<name>A0A239WXM8_STRAI</name>
<dbReference type="EMBL" id="LT906454">
    <property type="protein sequence ID" value="SNV39275.1"/>
    <property type="molecule type" value="Genomic_DNA"/>
</dbReference>
<dbReference type="PROSITE" id="PS51462">
    <property type="entry name" value="NUDIX"/>
    <property type="match status" value="1"/>
</dbReference>
<dbReference type="Pfam" id="PF00293">
    <property type="entry name" value="NUDIX"/>
    <property type="match status" value="1"/>
</dbReference>
<dbReference type="PANTHER" id="PTHR43046">
    <property type="entry name" value="GDP-MANNOSE MANNOSYL HYDROLASE"/>
    <property type="match status" value="1"/>
</dbReference>
<organism evidence="4 5">
    <name type="scientific">Streptococcus acidominimus</name>
    <dbReference type="NCBI Taxonomy" id="1326"/>
    <lineage>
        <taxon>Bacteria</taxon>
        <taxon>Bacillati</taxon>
        <taxon>Bacillota</taxon>
        <taxon>Bacilli</taxon>
        <taxon>Lactobacillales</taxon>
        <taxon>Streptococcaceae</taxon>
        <taxon>Streptococcus</taxon>
    </lineage>
</organism>
<dbReference type="PANTHER" id="PTHR43046:SF16">
    <property type="entry name" value="ADP-RIBOSE PYROPHOSPHATASE YJHB-RELATED"/>
    <property type="match status" value="1"/>
</dbReference>
<dbReference type="OrthoDB" id="9804442at2"/>
<evidence type="ECO:0000313" key="5">
    <source>
        <dbReference type="Proteomes" id="UP000215144"/>
    </source>
</evidence>
<dbReference type="Pfam" id="PF12535">
    <property type="entry name" value="Nudix_N"/>
    <property type="match status" value="1"/>
</dbReference>
<accession>A0A239WXM8</accession>
<gene>
    <name evidence="4" type="ORF">SAMEA4504048_00952</name>
</gene>
<sequence length="205" mass="23614">MENDNWLEWTVRLQALAQNGLAYDPAPFDRERYEEIRDIAVQMLEAPSGLPKDRVRELFAGEEGYQTPKIDTRAAIFKEDKVLLVQELNGLWALPGGWCDVQESILSNTIKEVKEETGFEVKARRLVAVLDKRKNNQSNTALRVIKHFVLCDYVSGDFVANSETLEARYFSLDQLPELSQNKTTEKQIQLCYQASKVEHWETVFD</sequence>
<evidence type="ECO:0000259" key="3">
    <source>
        <dbReference type="PROSITE" id="PS51462"/>
    </source>
</evidence>
<evidence type="ECO:0000313" key="4">
    <source>
        <dbReference type="EMBL" id="SNV39275.1"/>
    </source>
</evidence>
<evidence type="ECO:0000256" key="1">
    <source>
        <dbReference type="ARBA" id="ARBA00001946"/>
    </source>
</evidence>
<dbReference type="RefSeq" id="WP_017768806.1">
    <property type="nucleotide sequence ID" value="NZ_LT906454.1"/>
</dbReference>
<dbReference type="InterPro" id="IPR059176">
    <property type="entry name" value="UDP-X_N"/>
</dbReference>